<sequence>GGYFEATLYYHLNTPTIARIEPMKYASYCVDGVPCYGIGTEKGVQTVSDQFISQYPDLKSVLACGVLAQASVAAAAGRVLDFDTVQFNLVIPYSRNGQGAAE</sequence>
<dbReference type="EMBL" id="UOFX01000067">
    <property type="protein sequence ID" value="VAX10193.1"/>
    <property type="molecule type" value="Genomic_DNA"/>
</dbReference>
<dbReference type="AlphaFoldDB" id="A0A3B1BDV4"/>
<name>A0A3B1BDV4_9ZZZZ</name>
<protein>
    <submittedName>
        <fullName evidence="1">Uncharacterized protein</fullName>
    </submittedName>
</protein>
<accession>A0A3B1BDV4</accession>
<organism evidence="1">
    <name type="scientific">hydrothermal vent metagenome</name>
    <dbReference type="NCBI Taxonomy" id="652676"/>
    <lineage>
        <taxon>unclassified sequences</taxon>
        <taxon>metagenomes</taxon>
        <taxon>ecological metagenomes</taxon>
    </lineage>
</organism>
<gene>
    <name evidence="1" type="ORF">MNBD_GAMMA26-2649</name>
</gene>
<proteinExistence type="predicted"/>
<feature type="non-terminal residue" evidence="1">
    <location>
        <position position="1"/>
    </location>
</feature>
<reference evidence="1" key="1">
    <citation type="submission" date="2018-06" db="EMBL/GenBank/DDBJ databases">
        <authorList>
            <person name="Zhirakovskaya E."/>
        </authorList>
    </citation>
    <scope>NUCLEOTIDE SEQUENCE</scope>
</reference>
<evidence type="ECO:0000313" key="1">
    <source>
        <dbReference type="EMBL" id="VAX10193.1"/>
    </source>
</evidence>